<organism evidence="6">
    <name type="scientific">Streptomyces sp. NBC_00060</name>
    <dbReference type="NCBI Taxonomy" id="2975636"/>
    <lineage>
        <taxon>Bacteria</taxon>
        <taxon>Bacillati</taxon>
        <taxon>Actinomycetota</taxon>
        <taxon>Actinomycetes</taxon>
        <taxon>Kitasatosporales</taxon>
        <taxon>Streptomycetaceae</taxon>
        <taxon>Streptomyces</taxon>
    </lineage>
</organism>
<feature type="domain" description="HTH tetR-type" evidence="5">
    <location>
        <begin position="21"/>
        <end position="81"/>
    </location>
</feature>
<feature type="DNA-binding region" description="H-T-H motif" evidence="4">
    <location>
        <begin position="44"/>
        <end position="63"/>
    </location>
</feature>
<dbReference type="PRINTS" id="PR00455">
    <property type="entry name" value="HTHTETR"/>
</dbReference>
<dbReference type="PANTHER" id="PTHR30055">
    <property type="entry name" value="HTH-TYPE TRANSCRIPTIONAL REGULATOR RUTR"/>
    <property type="match status" value="1"/>
</dbReference>
<dbReference type="InterPro" id="IPR011075">
    <property type="entry name" value="TetR_C"/>
</dbReference>
<reference evidence="6" key="1">
    <citation type="submission" date="2022-10" db="EMBL/GenBank/DDBJ databases">
        <title>The complete genomes of actinobacterial strains from the NBC collection.</title>
        <authorList>
            <person name="Joergensen T.S."/>
            <person name="Alvarez Arevalo M."/>
            <person name="Sterndorff E.B."/>
            <person name="Faurdal D."/>
            <person name="Vuksanovic O."/>
            <person name="Mourched A.-S."/>
            <person name="Charusanti P."/>
            <person name="Shaw S."/>
            <person name="Blin K."/>
            <person name="Weber T."/>
        </authorList>
    </citation>
    <scope>NUCLEOTIDE SEQUENCE</scope>
    <source>
        <strain evidence="6">NBC_00060</strain>
    </source>
</reference>
<evidence type="ECO:0000259" key="5">
    <source>
        <dbReference type="PROSITE" id="PS50977"/>
    </source>
</evidence>
<sequence length="205" mass="22069">MASLRDSELRRPPAGAGVLRESVTETIRRAMFEELAESGYARMSMEAVTRRAGVGKAALYRRWPSKEAMVVELVSEAAAAHIPTTTDSGSLHGDVERFVRETLRALRHPLVGRIIPDLLAESARSASLHDALHHTVLAPRRAAVATLLDRATVRGELPPDIDTALATDLFGAPLYFRMLAAGGPTDDAYVARLTHAIVAAVAASR</sequence>
<dbReference type="Gene3D" id="1.10.10.60">
    <property type="entry name" value="Homeodomain-like"/>
    <property type="match status" value="1"/>
</dbReference>
<dbReference type="InterPro" id="IPR009057">
    <property type="entry name" value="Homeodomain-like_sf"/>
</dbReference>
<dbReference type="PROSITE" id="PS50977">
    <property type="entry name" value="HTH_TETR_2"/>
    <property type="match status" value="1"/>
</dbReference>
<keyword evidence="3" id="KW-0804">Transcription</keyword>
<evidence type="ECO:0000256" key="1">
    <source>
        <dbReference type="ARBA" id="ARBA00023015"/>
    </source>
</evidence>
<evidence type="ECO:0000256" key="3">
    <source>
        <dbReference type="ARBA" id="ARBA00023163"/>
    </source>
</evidence>
<dbReference type="PANTHER" id="PTHR30055:SF148">
    <property type="entry name" value="TETR-FAMILY TRANSCRIPTIONAL REGULATOR"/>
    <property type="match status" value="1"/>
</dbReference>
<name>A0AAU2H6Z0_9ACTN</name>
<dbReference type="AlphaFoldDB" id="A0AAU2H6Z0"/>
<dbReference type="GO" id="GO:0003700">
    <property type="term" value="F:DNA-binding transcription factor activity"/>
    <property type="evidence" value="ECO:0007669"/>
    <property type="project" value="TreeGrafter"/>
</dbReference>
<dbReference type="InterPro" id="IPR023772">
    <property type="entry name" value="DNA-bd_HTH_TetR-type_CS"/>
</dbReference>
<dbReference type="SUPFAM" id="SSF46689">
    <property type="entry name" value="Homeodomain-like"/>
    <property type="match status" value="1"/>
</dbReference>
<dbReference type="GO" id="GO:0000976">
    <property type="term" value="F:transcription cis-regulatory region binding"/>
    <property type="evidence" value="ECO:0007669"/>
    <property type="project" value="TreeGrafter"/>
</dbReference>
<dbReference type="InterPro" id="IPR036271">
    <property type="entry name" value="Tet_transcr_reg_TetR-rel_C_sf"/>
</dbReference>
<evidence type="ECO:0000256" key="2">
    <source>
        <dbReference type="ARBA" id="ARBA00023125"/>
    </source>
</evidence>
<dbReference type="SUPFAM" id="SSF48498">
    <property type="entry name" value="Tetracyclin repressor-like, C-terminal domain"/>
    <property type="match status" value="1"/>
</dbReference>
<dbReference type="PROSITE" id="PS01081">
    <property type="entry name" value="HTH_TETR_1"/>
    <property type="match status" value="1"/>
</dbReference>
<evidence type="ECO:0000313" key="6">
    <source>
        <dbReference type="EMBL" id="WTU44108.1"/>
    </source>
</evidence>
<dbReference type="EMBL" id="CP108253">
    <property type="protein sequence ID" value="WTU44108.1"/>
    <property type="molecule type" value="Genomic_DNA"/>
</dbReference>
<proteinExistence type="predicted"/>
<keyword evidence="1" id="KW-0805">Transcription regulation</keyword>
<dbReference type="Pfam" id="PF16859">
    <property type="entry name" value="TetR_C_11"/>
    <property type="match status" value="1"/>
</dbReference>
<evidence type="ECO:0000256" key="4">
    <source>
        <dbReference type="PROSITE-ProRule" id="PRU00335"/>
    </source>
</evidence>
<accession>A0AAU2H6Z0</accession>
<keyword evidence="2 4" id="KW-0238">DNA-binding</keyword>
<dbReference type="InterPro" id="IPR050109">
    <property type="entry name" value="HTH-type_TetR-like_transc_reg"/>
</dbReference>
<dbReference type="Gene3D" id="1.10.357.10">
    <property type="entry name" value="Tetracycline Repressor, domain 2"/>
    <property type="match status" value="1"/>
</dbReference>
<protein>
    <submittedName>
        <fullName evidence="6">TetR/AcrR family transcriptional regulator</fullName>
    </submittedName>
</protein>
<dbReference type="InterPro" id="IPR001647">
    <property type="entry name" value="HTH_TetR"/>
</dbReference>
<dbReference type="Pfam" id="PF00440">
    <property type="entry name" value="TetR_N"/>
    <property type="match status" value="1"/>
</dbReference>
<gene>
    <name evidence="6" type="ORF">OHV25_33280</name>
</gene>